<keyword evidence="6" id="KW-1185">Reference proteome</keyword>
<evidence type="ECO:0000256" key="2">
    <source>
        <dbReference type="ARBA" id="ARBA00022857"/>
    </source>
</evidence>
<accession>A0ABR0J0Y9</accession>
<comment type="caution">
    <text evidence="5">The sequence shown here is derived from an EMBL/GenBank/DDBJ whole genome shotgun (WGS) entry which is preliminary data.</text>
</comment>
<protein>
    <recommendedName>
        <fullName evidence="4">NADP-dependent oxidoreductase domain-containing protein</fullName>
    </recommendedName>
</protein>
<evidence type="ECO:0000259" key="4">
    <source>
        <dbReference type="Pfam" id="PF00248"/>
    </source>
</evidence>
<evidence type="ECO:0000256" key="3">
    <source>
        <dbReference type="ARBA" id="ARBA00023002"/>
    </source>
</evidence>
<organism evidence="5 6">
    <name type="scientific">Exophiala sideris</name>
    <dbReference type="NCBI Taxonomy" id="1016849"/>
    <lineage>
        <taxon>Eukaryota</taxon>
        <taxon>Fungi</taxon>
        <taxon>Dikarya</taxon>
        <taxon>Ascomycota</taxon>
        <taxon>Pezizomycotina</taxon>
        <taxon>Eurotiomycetes</taxon>
        <taxon>Chaetothyriomycetidae</taxon>
        <taxon>Chaetothyriales</taxon>
        <taxon>Herpotrichiellaceae</taxon>
        <taxon>Exophiala</taxon>
    </lineage>
</organism>
<dbReference type="PANTHER" id="PTHR43150:SF2">
    <property type="entry name" value="HYPERKINETIC, ISOFORM M"/>
    <property type="match status" value="1"/>
</dbReference>
<dbReference type="SUPFAM" id="SSF51430">
    <property type="entry name" value="NAD(P)-linked oxidoreductase"/>
    <property type="match status" value="1"/>
</dbReference>
<feature type="domain" description="NADP-dependent oxidoreductase" evidence="4">
    <location>
        <begin position="26"/>
        <end position="226"/>
    </location>
</feature>
<sequence>MPFPEFDSKGMEYRFLGNSGTLVSVIAYGSWDTVGGQVKDSSIIEPCLQEAWKCGINFFDTSESYAEGQAEIEIGHALKKFGWPRKDYVLSTKVFEGGHGPNDIGLHRKKIIESVNASLKRLQLDYADIVYAHRPDYLTAMLETVRAFSDLVAQGRIHYWGTSEWSAFEIGEALSVARENHLVAPIVEQPQYSIISRQRVEGEYAPLFYKYKYGATVWYVLLSSLADRSYD</sequence>
<keyword evidence="3" id="KW-0560">Oxidoreductase</keyword>
<dbReference type="InterPro" id="IPR036812">
    <property type="entry name" value="NAD(P)_OxRdtase_dom_sf"/>
</dbReference>
<gene>
    <name evidence="5" type="ORF">LTR69_009006</name>
</gene>
<dbReference type="PANTHER" id="PTHR43150">
    <property type="entry name" value="HYPERKINETIC, ISOFORM M"/>
    <property type="match status" value="1"/>
</dbReference>
<comment type="similarity">
    <text evidence="1">Belongs to the shaker potassium channel beta subunit family.</text>
</comment>
<dbReference type="Pfam" id="PF00248">
    <property type="entry name" value="Aldo_ket_red"/>
    <property type="match status" value="1"/>
</dbReference>
<proteinExistence type="inferred from homology"/>
<keyword evidence="2" id="KW-0521">NADP</keyword>
<dbReference type="InterPro" id="IPR005399">
    <property type="entry name" value="K_chnl_volt-dep_bsu_KCNAB-rel"/>
</dbReference>
<dbReference type="PRINTS" id="PR01577">
    <property type="entry name" value="KCNABCHANNEL"/>
</dbReference>
<dbReference type="Proteomes" id="UP001345691">
    <property type="component" value="Unassembled WGS sequence"/>
</dbReference>
<evidence type="ECO:0000256" key="1">
    <source>
        <dbReference type="ARBA" id="ARBA00006515"/>
    </source>
</evidence>
<dbReference type="EMBL" id="JAVRRF010000024">
    <property type="protein sequence ID" value="KAK5054044.1"/>
    <property type="molecule type" value="Genomic_DNA"/>
</dbReference>
<evidence type="ECO:0000313" key="5">
    <source>
        <dbReference type="EMBL" id="KAK5054044.1"/>
    </source>
</evidence>
<evidence type="ECO:0000313" key="6">
    <source>
        <dbReference type="Proteomes" id="UP001345691"/>
    </source>
</evidence>
<dbReference type="InterPro" id="IPR023210">
    <property type="entry name" value="NADP_OxRdtase_dom"/>
</dbReference>
<name>A0ABR0J0Y9_9EURO</name>
<reference evidence="5 6" key="1">
    <citation type="submission" date="2023-08" db="EMBL/GenBank/DDBJ databases">
        <title>Black Yeasts Isolated from many extreme environments.</title>
        <authorList>
            <person name="Coleine C."/>
            <person name="Stajich J.E."/>
            <person name="Selbmann L."/>
        </authorList>
    </citation>
    <scope>NUCLEOTIDE SEQUENCE [LARGE SCALE GENOMIC DNA]</scope>
    <source>
        <strain evidence="5 6">CCFEE 6328</strain>
    </source>
</reference>
<dbReference type="Gene3D" id="3.20.20.100">
    <property type="entry name" value="NADP-dependent oxidoreductase domain"/>
    <property type="match status" value="1"/>
</dbReference>